<accession>K1RB57</accession>
<dbReference type="EMBL" id="JH817903">
    <property type="protein sequence ID" value="EKC31316.1"/>
    <property type="molecule type" value="Genomic_DNA"/>
</dbReference>
<dbReference type="PANTHER" id="PTHR45713:SF6">
    <property type="entry name" value="F5_8 TYPE C DOMAIN-CONTAINING PROTEIN"/>
    <property type="match status" value="1"/>
</dbReference>
<dbReference type="InterPro" id="IPR008979">
    <property type="entry name" value="Galactose-bd-like_sf"/>
</dbReference>
<reference evidence="1" key="1">
    <citation type="journal article" date="2012" name="Nature">
        <title>The oyster genome reveals stress adaptation and complexity of shell formation.</title>
        <authorList>
            <person name="Zhang G."/>
            <person name="Fang X."/>
            <person name="Guo X."/>
            <person name="Li L."/>
            <person name="Luo R."/>
            <person name="Xu F."/>
            <person name="Yang P."/>
            <person name="Zhang L."/>
            <person name="Wang X."/>
            <person name="Qi H."/>
            <person name="Xiong Z."/>
            <person name="Que H."/>
            <person name="Xie Y."/>
            <person name="Holland P.W."/>
            <person name="Paps J."/>
            <person name="Zhu Y."/>
            <person name="Wu F."/>
            <person name="Chen Y."/>
            <person name="Wang J."/>
            <person name="Peng C."/>
            <person name="Meng J."/>
            <person name="Yang L."/>
            <person name="Liu J."/>
            <person name="Wen B."/>
            <person name="Zhang N."/>
            <person name="Huang Z."/>
            <person name="Zhu Q."/>
            <person name="Feng Y."/>
            <person name="Mount A."/>
            <person name="Hedgecock D."/>
            <person name="Xu Z."/>
            <person name="Liu Y."/>
            <person name="Domazet-Loso T."/>
            <person name="Du Y."/>
            <person name="Sun X."/>
            <person name="Zhang S."/>
            <person name="Liu B."/>
            <person name="Cheng P."/>
            <person name="Jiang X."/>
            <person name="Li J."/>
            <person name="Fan D."/>
            <person name="Wang W."/>
            <person name="Fu W."/>
            <person name="Wang T."/>
            <person name="Wang B."/>
            <person name="Zhang J."/>
            <person name="Peng Z."/>
            <person name="Li Y."/>
            <person name="Li N."/>
            <person name="Wang J."/>
            <person name="Chen M."/>
            <person name="He Y."/>
            <person name="Tan F."/>
            <person name="Song X."/>
            <person name="Zheng Q."/>
            <person name="Huang R."/>
            <person name="Yang H."/>
            <person name="Du X."/>
            <person name="Chen L."/>
            <person name="Yang M."/>
            <person name="Gaffney P.M."/>
            <person name="Wang S."/>
            <person name="Luo L."/>
            <person name="She Z."/>
            <person name="Ming Y."/>
            <person name="Huang W."/>
            <person name="Zhang S."/>
            <person name="Huang B."/>
            <person name="Zhang Y."/>
            <person name="Qu T."/>
            <person name="Ni P."/>
            <person name="Miao G."/>
            <person name="Wang J."/>
            <person name="Wang Q."/>
            <person name="Steinberg C.E."/>
            <person name="Wang H."/>
            <person name="Li N."/>
            <person name="Qian L."/>
            <person name="Zhang G."/>
            <person name="Li Y."/>
            <person name="Yang H."/>
            <person name="Liu X."/>
            <person name="Wang J."/>
            <person name="Yin Y."/>
            <person name="Wang J."/>
        </authorList>
    </citation>
    <scope>NUCLEOTIDE SEQUENCE [LARGE SCALE GENOMIC DNA]</scope>
    <source>
        <strain evidence="1">05x7-T-G4-1.051#20</strain>
    </source>
</reference>
<dbReference type="InterPro" id="IPR006212">
    <property type="entry name" value="Furin_repeat"/>
</dbReference>
<dbReference type="AlphaFoldDB" id="K1RB57"/>
<gene>
    <name evidence="1" type="ORF">CGI_10009956</name>
</gene>
<dbReference type="CDD" id="cd00064">
    <property type="entry name" value="FU"/>
    <property type="match status" value="1"/>
</dbReference>
<dbReference type="PANTHER" id="PTHR45713">
    <property type="entry name" value="FTP DOMAIN-CONTAINING PROTEIN"/>
    <property type="match status" value="1"/>
</dbReference>
<name>K1RB57_MAGGI</name>
<dbReference type="InParanoid" id="K1RB57"/>
<dbReference type="HOGENOM" id="CLU_610101_0_0_1"/>
<proteinExistence type="predicted"/>
<dbReference type="SUPFAM" id="SSF49785">
    <property type="entry name" value="Galactose-binding domain-like"/>
    <property type="match status" value="1"/>
</dbReference>
<dbReference type="InterPro" id="IPR051941">
    <property type="entry name" value="BG_Antigen-Binding_Lectin"/>
</dbReference>
<dbReference type="Gene3D" id="2.60.120.260">
    <property type="entry name" value="Galactose-binding domain-like"/>
    <property type="match status" value="2"/>
</dbReference>
<protein>
    <submittedName>
        <fullName evidence="1">Uncharacterized protein</fullName>
    </submittedName>
</protein>
<organism evidence="1">
    <name type="scientific">Magallana gigas</name>
    <name type="common">Pacific oyster</name>
    <name type="synonym">Crassostrea gigas</name>
    <dbReference type="NCBI Taxonomy" id="29159"/>
    <lineage>
        <taxon>Eukaryota</taxon>
        <taxon>Metazoa</taxon>
        <taxon>Spiralia</taxon>
        <taxon>Lophotrochozoa</taxon>
        <taxon>Mollusca</taxon>
        <taxon>Bivalvia</taxon>
        <taxon>Autobranchia</taxon>
        <taxon>Pteriomorphia</taxon>
        <taxon>Ostreida</taxon>
        <taxon>Ostreoidea</taxon>
        <taxon>Ostreidae</taxon>
        <taxon>Magallana</taxon>
    </lineage>
</organism>
<sequence>MVGRYVIYYNTREGQAVRKLDYSALTQINLCEVVVNDNLAYQKPTWQTREKYSSAKAVDGLFETSSGGRDQCAMSYKSATDVMWMVDLEDIYSIYQVVIYHKTGGVSFDKSSDFTKKLLGFSIIVSNTTDRRDGVVCYQDTQYTASTIPDKVEIFCSVIGRFVFYYNERLPGIRYPKDYSKYAYGDLCEIEVSGCPVAEFGYENADCTIPCLAMCHKYLENLSYRKPTWQSYTYAEFGSSDKAVDGKKSRHYRDGCPSPVAEVPECSKPCPSNCETCYPNTGFCTKCKPGFEGSACDVVCDAIGRAGIANDGFYNGSFTDMFTSEGHTFLPTEHGFARLILTLSGKSSNVAKLSFTIHKASNVFVAFVNSTNEYTVMHFDQYTKTQHWEVNVINEFMSKVHLIRITVQFKIPFTISNLRLPLRACFRNDSDISEMFAFFSNIGLMVFTA</sequence>
<evidence type="ECO:0000313" key="1">
    <source>
        <dbReference type="EMBL" id="EKC31316.1"/>
    </source>
</evidence>